<keyword evidence="4 6" id="KW-0472">Membrane</keyword>
<keyword evidence="2 6" id="KW-0812">Transmembrane</keyword>
<dbReference type="InterPro" id="IPR007568">
    <property type="entry name" value="RTA1"/>
</dbReference>
<evidence type="ECO:0000313" key="8">
    <source>
        <dbReference type="Proteomes" id="UP001143548"/>
    </source>
</evidence>
<dbReference type="GO" id="GO:0000324">
    <property type="term" value="C:fungal-type vacuole"/>
    <property type="evidence" value="ECO:0007669"/>
    <property type="project" value="TreeGrafter"/>
</dbReference>
<feature type="transmembrane region" description="Helical" evidence="6">
    <location>
        <begin position="96"/>
        <end position="117"/>
    </location>
</feature>
<feature type="compositionally biased region" description="Low complexity" evidence="5">
    <location>
        <begin position="169"/>
        <end position="194"/>
    </location>
</feature>
<feature type="transmembrane region" description="Helical" evidence="6">
    <location>
        <begin position="32"/>
        <end position="51"/>
    </location>
</feature>
<feature type="transmembrane region" description="Helical" evidence="6">
    <location>
        <begin position="63"/>
        <end position="84"/>
    </location>
</feature>
<evidence type="ECO:0000256" key="5">
    <source>
        <dbReference type="SAM" id="MobiDB-lite"/>
    </source>
</evidence>
<evidence type="ECO:0000256" key="6">
    <source>
        <dbReference type="SAM" id="Phobius"/>
    </source>
</evidence>
<keyword evidence="3 6" id="KW-1133">Transmembrane helix</keyword>
<dbReference type="PANTHER" id="PTHR31465">
    <property type="entry name" value="PROTEIN RTA1-RELATED"/>
    <property type="match status" value="1"/>
</dbReference>
<dbReference type="Pfam" id="PF04479">
    <property type="entry name" value="RTA1"/>
    <property type="match status" value="2"/>
</dbReference>
<evidence type="ECO:0000313" key="7">
    <source>
        <dbReference type="EMBL" id="GKZ22411.1"/>
    </source>
</evidence>
<accession>A0A9W5YU85</accession>
<dbReference type="PANTHER" id="PTHR31465:SF11">
    <property type="entry name" value="DOMAIN PROTEIN, PUTATIVE (AFU_ORTHOLOGUE AFUA_3G10770)-RELATED"/>
    <property type="match status" value="1"/>
</dbReference>
<evidence type="ECO:0000256" key="3">
    <source>
        <dbReference type="ARBA" id="ARBA00022989"/>
    </source>
</evidence>
<evidence type="ECO:0000256" key="2">
    <source>
        <dbReference type="ARBA" id="ARBA00022692"/>
    </source>
</evidence>
<evidence type="ECO:0008006" key="9">
    <source>
        <dbReference type="Google" id="ProtNLM"/>
    </source>
</evidence>
<evidence type="ECO:0000256" key="4">
    <source>
        <dbReference type="ARBA" id="ARBA00023136"/>
    </source>
</evidence>
<comment type="subcellular location">
    <subcellularLocation>
        <location evidence="1">Membrane</location>
        <topology evidence="1">Multi-pass membrane protein</topology>
    </subcellularLocation>
</comment>
<sequence>MSASGYGSSGMQGYSSDTCHAYVEGVSTSYGYVPSLAAASTFVALFGASMLGHAAQMVWFRTWWCSVFSIGCLVELLGWAARIWSAKCPYAQTPYLMQITTLIIAPTFFTAGIYVLLARFIRIFGPQSSILSPKLYLWIFCTCDIVSLVVQAAGGGMASSGAGGGGSSGSSTNSSTSTSTLSTRATSSSSSQSTGTHIMVGGIIFQLVSITVFVALGADFAWRVFRRDVSSRRGNAHMPAVIVLFSAMVFSVLLIYIRSIYRTIELLHGWTSSTMRNEKLLIGLDGAMMVPAVIVFNVFHPGQLLRKIELRANSVPMVSDQTLVLQDFEEGGQGDKHGLLAMGQD</sequence>
<feature type="transmembrane region" description="Helical" evidence="6">
    <location>
        <begin position="239"/>
        <end position="260"/>
    </location>
</feature>
<dbReference type="AlphaFoldDB" id="A0A9W5YU85"/>
<dbReference type="Proteomes" id="UP001143548">
    <property type="component" value="Unassembled WGS sequence"/>
</dbReference>
<dbReference type="EMBL" id="BROQ01000051">
    <property type="protein sequence ID" value="GKZ22411.1"/>
    <property type="molecule type" value="Genomic_DNA"/>
</dbReference>
<comment type="caution">
    <text evidence="7">The sequence shown here is derived from an EMBL/GenBank/DDBJ whole genome shotgun (WGS) entry which is preliminary data.</text>
</comment>
<gene>
    <name evidence="7" type="ORF">AbraCBS73388_008559</name>
</gene>
<proteinExistence type="predicted"/>
<protein>
    <recommendedName>
        <fullName evidence="9">RTA1 domain protein</fullName>
    </recommendedName>
</protein>
<dbReference type="GO" id="GO:0005886">
    <property type="term" value="C:plasma membrane"/>
    <property type="evidence" value="ECO:0007669"/>
    <property type="project" value="TreeGrafter"/>
</dbReference>
<feature type="transmembrane region" description="Helical" evidence="6">
    <location>
        <begin position="198"/>
        <end position="218"/>
    </location>
</feature>
<evidence type="ECO:0000256" key="1">
    <source>
        <dbReference type="ARBA" id="ARBA00004141"/>
    </source>
</evidence>
<name>A0A9W5YU85_9EURO</name>
<organism evidence="7 8">
    <name type="scientific">Aspergillus brasiliensis</name>
    <dbReference type="NCBI Taxonomy" id="319629"/>
    <lineage>
        <taxon>Eukaryota</taxon>
        <taxon>Fungi</taxon>
        <taxon>Dikarya</taxon>
        <taxon>Ascomycota</taxon>
        <taxon>Pezizomycotina</taxon>
        <taxon>Eurotiomycetes</taxon>
        <taxon>Eurotiomycetidae</taxon>
        <taxon>Eurotiales</taxon>
        <taxon>Aspergillaceae</taxon>
        <taxon>Aspergillus</taxon>
        <taxon>Aspergillus subgen. Circumdati</taxon>
    </lineage>
</organism>
<feature type="region of interest" description="Disordered" evidence="5">
    <location>
        <begin position="161"/>
        <end position="194"/>
    </location>
</feature>
<feature type="transmembrane region" description="Helical" evidence="6">
    <location>
        <begin position="137"/>
        <end position="158"/>
    </location>
</feature>
<feature type="transmembrane region" description="Helical" evidence="6">
    <location>
        <begin position="280"/>
        <end position="299"/>
    </location>
</feature>
<reference evidence="7" key="1">
    <citation type="submission" date="2022-07" db="EMBL/GenBank/DDBJ databases">
        <title>Taxonomy of Aspergillus series Nigri: significant species reduction supported by multi-species coalescent approaches.</title>
        <authorList>
            <person name="Bian C."/>
            <person name="Kusuya Y."/>
            <person name="Sklenar F."/>
            <person name="D'hooge E."/>
            <person name="Yaguchi T."/>
            <person name="Takahashi H."/>
            <person name="Hubka V."/>
        </authorList>
    </citation>
    <scope>NUCLEOTIDE SEQUENCE</scope>
    <source>
        <strain evidence="7">CBS 733.88</strain>
    </source>
</reference>